<comment type="caution">
    <text evidence="3">The sequence shown here is derived from an EMBL/GenBank/DDBJ whole genome shotgun (WGS) entry which is preliminary data.</text>
</comment>
<evidence type="ECO:0008006" key="5">
    <source>
        <dbReference type="Google" id="ProtNLM"/>
    </source>
</evidence>
<feature type="domain" description="F-box" evidence="1">
    <location>
        <begin position="369"/>
        <end position="408"/>
    </location>
</feature>
<dbReference type="PANTHER" id="PTHR33127:SF35">
    <property type="entry name" value="F-BOX DOMAIN-CONTAINING PROTEIN"/>
    <property type="match status" value="1"/>
</dbReference>
<accession>A0ABD2YQE1</accession>
<feature type="domain" description="KIB1-4 beta-propeller" evidence="2">
    <location>
        <begin position="429"/>
        <end position="666"/>
    </location>
</feature>
<name>A0ABD2YQE1_9GENT</name>
<protein>
    <recommendedName>
        <fullName evidence="5">F-box protein</fullName>
    </recommendedName>
</protein>
<evidence type="ECO:0000259" key="1">
    <source>
        <dbReference type="Pfam" id="PF00646"/>
    </source>
</evidence>
<gene>
    <name evidence="3" type="ORF">ACH5RR_027878</name>
</gene>
<reference evidence="3 4" key="1">
    <citation type="submission" date="2024-11" db="EMBL/GenBank/DDBJ databases">
        <title>A near-complete genome assembly of Cinchona calisaya.</title>
        <authorList>
            <person name="Lian D.C."/>
            <person name="Zhao X.W."/>
            <person name="Wei L."/>
        </authorList>
    </citation>
    <scope>NUCLEOTIDE SEQUENCE [LARGE SCALE GENOMIC DNA]</scope>
    <source>
        <tissue evidence="3">Nenye</tissue>
    </source>
</reference>
<dbReference type="Pfam" id="PF00646">
    <property type="entry name" value="F-box"/>
    <property type="match status" value="1"/>
</dbReference>
<dbReference type="PANTHER" id="PTHR33127">
    <property type="entry name" value="TRANSMEMBRANE PROTEIN"/>
    <property type="match status" value="1"/>
</dbReference>
<dbReference type="Pfam" id="PF03478">
    <property type="entry name" value="Beta-prop_KIB1-4"/>
    <property type="match status" value="2"/>
</dbReference>
<organism evidence="3 4">
    <name type="scientific">Cinchona calisaya</name>
    <dbReference type="NCBI Taxonomy" id="153742"/>
    <lineage>
        <taxon>Eukaryota</taxon>
        <taxon>Viridiplantae</taxon>
        <taxon>Streptophyta</taxon>
        <taxon>Embryophyta</taxon>
        <taxon>Tracheophyta</taxon>
        <taxon>Spermatophyta</taxon>
        <taxon>Magnoliopsida</taxon>
        <taxon>eudicotyledons</taxon>
        <taxon>Gunneridae</taxon>
        <taxon>Pentapetalae</taxon>
        <taxon>asterids</taxon>
        <taxon>lamiids</taxon>
        <taxon>Gentianales</taxon>
        <taxon>Rubiaceae</taxon>
        <taxon>Cinchonoideae</taxon>
        <taxon>Cinchoneae</taxon>
        <taxon>Cinchona</taxon>
    </lineage>
</organism>
<dbReference type="AlphaFoldDB" id="A0ABD2YQE1"/>
<evidence type="ECO:0000259" key="2">
    <source>
        <dbReference type="Pfam" id="PF03478"/>
    </source>
</evidence>
<feature type="domain" description="KIB1-4 beta-propeller" evidence="2">
    <location>
        <begin position="42"/>
        <end position="298"/>
    </location>
</feature>
<dbReference type="EMBL" id="JBJUIK010000012">
    <property type="protein sequence ID" value="KAL3508477.1"/>
    <property type="molecule type" value="Genomic_DNA"/>
</dbReference>
<evidence type="ECO:0000313" key="4">
    <source>
        <dbReference type="Proteomes" id="UP001630127"/>
    </source>
</evidence>
<dbReference type="InterPro" id="IPR005174">
    <property type="entry name" value="KIB1-4_b-propeller"/>
</dbReference>
<dbReference type="Proteomes" id="UP001630127">
    <property type="component" value="Unassembled WGS sequence"/>
</dbReference>
<proteinExistence type="predicted"/>
<sequence length="713" mass="81345">MEGSKSLSATGKYPWLIYNHCKGGSRVIQTFCTKTSTDSFQIELKSFPELQKNKVVSCSQGWLLLSDNDNVLHYSIWNPTASESIDLPRLVRSKDNKPIITSYLLSSAPSDPNCLILLFPNNHPVIIYCRPGDEQWAEFNYEESTRSRSESLELEKDDYYILNNPVSCNGKIYAGSSCNRDLVLINVDKSSNIHSVSLFSEVGWDWYHSHSNRLNTFLVESGDQLFSIKLCIDGSEVNQDTLVIEVDVFNFVTNSWEKVRSGNGWAIFLGSEYSVSCPIPPDLEEEFGSYIYFTKPKDETLYSYRIEDETLTQYLPCPNLPKPWHLLPTWIMPPVDDDHNHRELDIIHQQQEFEEEENSISGEAKEGNLCDMPSDIIGLIAGNLSFVDYINFRCVNRLCASSARTNNSFSPCLVFSERSEGVFSFVDSNMKAKYSVPIPDKLRDYTIRYSKENWLLMDKDTSLFAFNPLNNETIQLPDTPHYGLAISSFISTSLPSSSDSLAIGLVYMRSIVYAYIIKGPGDEDEEWCDVELENDPSFQPCFSAPVFYLGSFYYIGKDGRLGVVLVQDDGEVDWRVLDKPRPPCKHFRQHFLAECDGGLLSVFLGHKGNRGWIRIFKLNPSGLEEWEEISTLGCYSLYLSRSSSFAAIEERPNMANRIYFPRFYQDDLVYYSLNTKKYHSVGREDSLANLFGTRMPMFCAWIAPTTRYKNASI</sequence>
<keyword evidence="4" id="KW-1185">Reference proteome</keyword>
<dbReference type="InterPro" id="IPR001810">
    <property type="entry name" value="F-box_dom"/>
</dbReference>
<evidence type="ECO:0000313" key="3">
    <source>
        <dbReference type="EMBL" id="KAL3508477.1"/>
    </source>
</evidence>